<dbReference type="InterPro" id="IPR051341">
    <property type="entry name" value="Zyg-11_UBL_adapter"/>
</dbReference>
<dbReference type="OrthoDB" id="5783533at2759"/>
<keyword evidence="2" id="KW-1185">Reference proteome</keyword>
<evidence type="ECO:0000313" key="2">
    <source>
        <dbReference type="Proteomes" id="UP000008068"/>
    </source>
</evidence>
<dbReference type="InParanoid" id="G0NLQ2"/>
<organism evidence="2">
    <name type="scientific">Caenorhabditis brenneri</name>
    <name type="common">Nematode worm</name>
    <dbReference type="NCBI Taxonomy" id="135651"/>
    <lineage>
        <taxon>Eukaryota</taxon>
        <taxon>Metazoa</taxon>
        <taxon>Ecdysozoa</taxon>
        <taxon>Nematoda</taxon>
        <taxon>Chromadorea</taxon>
        <taxon>Rhabditida</taxon>
        <taxon>Rhabditina</taxon>
        <taxon>Rhabditomorpha</taxon>
        <taxon>Rhabditoidea</taxon>
        <taxon>Rhabditidae</taxon>
        <taxon>Peloderinae</taxon>
        <taxon>Caenorhabditis</taxon>
    </lineage>
</organism>
<dbReference type="PANTHER" id="PTHR12904:SF28">
    <property type="entry name" value="ATP SYNTHASE SUBUNIT ALPHA-RELATED"/>
    <property type="match status" value="1"/>
</dbReference>
<sequence length="134" mass="15503">MYCPILEHFCIAQFLGDILSEGSKRELRVLDISGYKSFENKWMEVVSLMFPKLEELNIKGRKFSEEDFAILCNNLPNLHTLHFGHSDLENLNGLSKLKNLKNLVIDYGVFHNKEDVEELFNLKNLKTLSLCHSS</sequence>
<dbReference type="SUPFAM" id="SSF52047">
    <property type="entry name" value="RNI-like"/>
    <property type="match status" value="1"/>
</dbReference>
<dbReference type="Proteomes" id="UP000008068">
    <property type="component" value="Unassembled WGS sequence"/>
</dbReference>
<dbReference type="Gene3D" id="3.80.10.10">
    <property type="entry name" value="Ribonuclease Inhibitor"/>
    <property type="match status" value="1"/>
</dbReference>
<dbReference type="AlphaFoldDB" id="G0NLQ2"/>
<reference evidence="2" key="1">
    <citation type="submission" date="2011-07" db="EMBL/GenBank/DDBJ databases">
        <authorList>
            <consortium name="Caenorhabditis brenneri Sequencing and Analysis Consortium"/>
            <person name="Wilson R.K."/>
        </authorList>
    </citation>
    <scope>NUCLEOTIDE SEQUENCE [LARGE SCALE GENOMIC DNA]</scope>
    <source>
        <strain evidence="2">PB2801</strain>
    </source>
</reference>
<dbReference type="GO" id="GO:0031462">
    <property type="term" value="C:Cul2-RING ubiquitin ligase complex"/>
    <property type="evidence" value="ECO:0007669"/>
    <property type="project" value="TreeGrafter"/>
</dbReference>
<dbReference type="InterPro" id="IPR032675">
    <property type="entry name" value="LRR_dom_sf"/>
</dbReference>
<dbReference type="PANTHER" id="PTHR12904">
    <property type="match status" value="1"/>
</dbReference>
<protein>
    <submittedName>
        <fullName evidence="1">Uncharacterized protein</fullName>
    </submittedName>
</protein>
<dbReference type="EMBL" id="GL379906">
    <property type="protein sequence ID" value="EGT33829.1"/>
    <property type="molecule type" value="Genomic_DNA"/>
</dbReference>
<dbReference type="HOGENOM" id="CLU_1898039_0_0_1"/>
<gene>
    <name evidence="1" type="ORF">CAEBREN_14352</name>
</gene>
<dbReference type="eggNOG" id="KOG3665">
    <property type="taxonomic scope" value="Eukaryota"/>
</dbReference>
<evidence type="ECO:0000313" key="1">
    <source>
        <dbReference type="EMBL" id="EGT33829.1"/>
    </source>
</evidence>
<accession>G0NLQ2</accession>
<name>G0NLQ2_CAEBE</name>
<proteinExistence type="predicted"/>